<comment type="caution">
    <text evidence="6">The sequence shown here is derived from an EMBL/GenBank/DDBJ whole genome shotgun (WGS) entry which is preliminary data.</text>
</comment>
<dbReference type="SMART" id="SM00360">
    <property type="entry name" value="RRM"/>
    <property type="match status" value="4"/>
</dbReference>
<dbReference type="SMART" id="SM00361">
    <property type="entry name" value="RRM_1"/>
    <property type="match status" value="4"/>
</dbReference>
<feature type="compositionally biased region" description="Polar residues" evidence="4">
    <location>
        <begin position="542"/>
        <end position="551"/>
    </location>
</feature>
<dbReference type="RefSeq" id="XP_020430385.1">
    <property type="nucleotide sequence ID" value="XM_020579710.1"/>
</dbReference>
<accession>D3BK30</accession>
<dbReference type="PROSITE" id="PS50102">
    <property type="entry name" value="RRM"/>
    <property type="match status" value="4"/>
</dbReference>
<dbReference type="InterPro" id="IPR003954">
    <property type="entry name" value="RRM_euk-type"/>
</dbReference>
<dbReference type="Proteomes" id="UP000001396">
    <property type="component" value="Unassembled WGS sequence"/>
</dbReference>
<dbReference type="Pfam" id="PF00076">
    <property type="entry name" value="RRM_1"/>
    <property type="match status" value="4"/>
</dbReference>
<feature type="compositionally biased region" description="Pro residues" evidence="4">
    <location>
        <begin position="554"/>
        <end position="565"/>
    </location>
</feature>
<feature type="domain" description="RRM" evidence="5">
    <location>
        <begin position="138"/>
        <end position="218"/>
    </location>
</feature>
<organism evidence="6 7">
    <name type="scientific">Heterostelium pallidum (strain ATCC 26659 / Pp 5 / PN500)</name>
    <name type="common">Cellular slime mold</name>
    <name type="synonym">Polysphondylium pallidum</name>
    <dbReference type="NCBI Taxonomy" id="670386"/>
    <lineage>
        <taxon>Eukaryota</taxon>
        <taxon>Amoebozoa</taxon>
        <taxon>Evosea</taxon>
        <taxon>Eumycetozoa</taxon>
        <taxon>Dictyostelia</taxon>
        <taxon>Acytosteliales</taxon>
        <taxon>Acytosteliaceae</taxon>
        <taxon>Heterostelium</taxon>
    </lineage>
</organism>
<dbReference type="InterPro" id="IPR035979">
    <property type="entry name" value="RBD_domain_sf"/>
</dbReference>
<dbReference type="InterPro" id="IPR012677">
    <property type="entry name" value="Nucleotide-bd_a/b_plait_sf"/>
</dbReference>
<evidence type="ECO:0000256" key="1">
    <source>
        <dbReference type="ARBA" id="ARBA00022737"/>
    </source>
</evidence>
<evidence type="ECO:0000256" key="3">
    <source>
        <dbReference type="PROSITE-ProRule" id="PRU00176"/>
    </source>
</evidence>
<dbReference type="CDD" id="cd00590">
    <property type="entry name" value="RRM_SF"/>
    <property type="match status" value="1"/>
</dbReference>
<dbReference type="STRING" id="670386.D3BK30"/>
<feature type="region of interest" description="Disordered" evidence="4">
    <location>
        <begin position="539"/>
        <end position="617"/>
    </location>
</feature>
<protein>
    <submittedName>
        <fullName evidence="6">RNA-binding region RNP-1 domain-containing protein</fullName>
    </submittedName>
</protein>
<feature type="compositionally biased region" description="Low complexity" evidence="4">
    <location>
        <begin position="88"/>
        <end position="98"/>
    </location>
</feature>
<feature type="compositionally biased region" description="Polar residues" evidence="4">
    <location>
        <begin position="604"/>
        <end position="617"/>
    </location>
</feature>
<feature type="domain" description="RRM" evidence="5">
    <location>
        <begin position="228"/>
        <end position="304"/>
    </location>
</feature>
<dbReference type="FunFam" id="3.30.70.330:FF:000003">
    <property type="entry name" value="Polyadenylate-binding protein"/>
    <property type="match status" value="1"/>
</dbReference>
<proteinExistence type="predicted"/>
<gene>
    <name evidence="6" type="primary">pabpc1B</name>
    <name evidence="6" type="ORF">PPL_08911</name>
</gene>
<feature type="compositionally biased region" description="Low complexity" evidence="4">
    <location>
        <begin position="408"/>
        <end position="422"/>
    </location>
</feature>
<dbReference type="InterPro" id="IPR000504">
    <property type="entry name" value="RRM_dom"/>
</dbReference>
<dbReference type="CDD" id="cd12379">
    <property type="entry name" value="RRM2_I_PABPs"/>
    <property type="match status" value="1"/>
</dbReference>
<feature type="domain" description="RRM" evidence="5">
    <location>
        <begin position="459"/>
        <end position="535"/>
    </location>
</feature>
<dbReference type="GeneID" id="31364387"/>
<evidence type="ECO:0000313" key="7">
    <source>
        <dbReference type="Proteomes" id="UP000001396"/>
    </source>
</evidence>
<feature type="compositionally biased region" description="Basic residues" evidence="4">
    <location>
        <begin position="99"/>
        <end position="116"/>
    </location>
</feature>
<dbReference type="SUPFAM" id="SSF54928">
    <property type="entry name" value="RNA-binding domain, RBD"/>
    <property type="match status" value="3"/>
</dbReference>
<dbReference type="CDD" id="cd12378">
    <property type="entry name" value="RRM1_I_PABPs"/>
    <property type="match status" value="1"/>
</dbReference>
<dbReference type="AlphaFoldDB" id="D3BK30"/>
<feature type="region of interest" description="Disordered" evidence="4">
    <location>
        <begin position="403"/>
        <end position="422"/>
    </location>
</feature>
<dbReference type="OMA" id="VASIHVC"/>
<feature type="domain" description="RRM" evidence="5">
    <location>
        <begin position="315"/>
        <end position="392"/>
    </location>
</feature>
<name>D3BK30_HETP5</name>
<evidence type="ECO:0000256" key="2">
    <source>
        <dbReference type="ARBA" id="ARBA00022884"/>
    </source>
</evidence>
<evidence type="ECO:0000259" key="5">
    <source>
        <dbReference type="PROSITE" id="PS50102"/>
    </source>
</evidence>
<dbReference type="InterPro" id="IPR034364">
    <property type="entry name" value="PABP_RRM1"/>
</dbReference>
<reference evidence="6 7" key="1">
    <citation type="journal article" date="2011" name="Genome Res.">
        <title>Phylogeny-wide analysis of social amoeba genomes highlights ancient origins for complex intercellular communication.</title>
        <authorList>
            <person name="Heidel A.J."/>
            <person name="Lawal H.M."/>
            <person name="Felder M."/>
            <person name="Schilde C."/>
            <person name="Helps N.R."/>
            <person name="Tunggal B."/>
            <person name="Rivero F."/>
            <person name="John U."/>
            <person name="Schleicher M."/>
            <person name="Eichinger L."/>
            <person name="Platzer M."/>
            <person name="Noegel A.A."/>
            <person name="Schaap P."/>
            <person name="Gloeckner G."/>
        </authorList>
    </citation>
    <scope>NUCLEOTIDE SEQUENCE [LARGE SCALE GENOMIC DNA]</scope>
    <source>
        <strain evidence="7">ATCC 26659 / Pp 5 / PN500</strain>
    </source>
</reference>
<feature type="compositionally biased region" description="Low complexity" evidence="4">
    <location>
        <begin position="434"/>
        <end position="453"/>
    </location>
</feature>
<dbReference type="InterPro" id="IPR045305">
    <property type="entry name" value="RRM2_I_PABPs"/>
</dbReference>
<feature type="compositionally biased region" description="Basic residues" evidence="4">
    <location>
        <begin position="42"/>
        <end position="87"/>
    </location>
</feature>
<feature type="compositionally biased region" description="Basic residues" evidence="4">
    <location>
        <begin position="573"/>
        <end position="585"/>
    </location>
</feature>
<evidence type="ECO:0000313" key="6">
    <source>
        <dbReference type="EMBL" id="EFA78260.1"/>
    </source>
</evidence>
<dbReference type="PANTHER" id="PTHR24012">
    <property type="entry name" value="RNA BINDING PROTEIN"/>
    <property type="match status" value="1"/>
</dbReference>
<dbReference type="InParanoid" id="D3BK30"/>
<dbReference type="GO" id="GO:0003723">
    <property type="term" value="F:RNA binding"/>
    <property type="evidence" value="ECO:0007669"/>
    <property type="project" value="UniProtKB-UniRule"/>
</dbReference>
<sequence>MVPTTTTSSEVTVNCVVEESTTTGNIAVSLPDNAAVESSQQHHSHQPHAHHHHNHRGHNGHHHHNHSHNHGHHHHPAAAGNGHHHHANGNNGAIVHPMMHPHAHPHSQPHHHHPHHQMVMPPMPHHPNNYNYLASQYTSLYVGDLAPDVNEIMLSELFSKVGRSAVASIHVCRDSITFRSLGYAYVNFFNSIDAERALDTLNYSQIMGRPCRIMWSLRDPTKRKSNVGNIFVKNLDKQVDNAMLFDTFSKFGNILSCKIEYEKGVSKGYGYVHFETQESSDRAIQGVNGTMLCGKPITVEQFVSKVERFKEKNEHKLFIKNIDELATVEQLQAELSRFGEIESCIIRLDNNGKSKGLGFVEFKSVEDAQRLMDNPEPIQILSKPITIDRIKNKMERNIEHRQIKQQQANGNPNNNNNVVNNSTAPTVAATTTTTTTTVDSNGNPTNSSNNNNSVAPTNLTLFIHNIDESIDKEVIREEFAKHGTILGIKIVQENGKNRGFGFLSYSTQEEANIAIEKMNGFILGSKPLSVSFSNRKYKKRMQQLQSNGSNDPSQPQPQPHIPLQPMPYYFRNPYHHHHPHPHSPHHQGQVFHPHQQPPYYTHQMPPNGTTNVVQPTL</sequence>
<feature type="region of interest" description="Disordered" evidence="4">
    <location>
        <begin position="35"/>
        <end position="120"/>
    </location>
</feature>
<keyword evidence="1" id="KW-0677">Repeat</keyword>
<feature type="region of interest" description="Disordered" evidence="4">
    <location>
        <begin position="434"/>
        <end position="454"/>
    </location>
</feature>
<keyword evidence="7" id="KW-1185">Reference proteome</keyword>
<dbReference type="Gene3D" id="3.30.70.330">
    <property type="match status" value="4"/>
</dbReference>
<evidence type="ECO:0000256" key="4">
    <source>
        <dbReference type="SAM" id="MobiDB-lite"/>
    </source>
</evidence>
<keyword evidence="2 3" id="KW-0694">RNA-binding</keyword>
<dbReference type="EMBL" id="ADBJ01000038">
    <property type="protein sequence ID" value="EFA78260.1"/>
    <property type="molecule type" value="Genomic_DNA"/>
</dbReference>